<dbReference type="Proteomes" id="UP001385951">
    <property type="component" value="Unassembled WGS sequence"/>
</dbReference>
<evidence type="ECO:0000313" key="3">
    <source>
        <dbReference type="Proteomes" id="UP001385951"/>
    </source>
</evidence>
<dbReference type="AlphaFoldDB" id="A0AAW0G6B8"/>
<reference evidence="2 3" key="1">
    <citation type="submission" date="2022-09" db="EMBL/GenBank/DDBJ databases">
        <authorList>
            <person name="Palmer J.M."/>
        </authorList>
    </citation>
    <scope>NUCLEOTIDE SEQUENCE [LARGE SCALE GENOMIC DNA]</scope>
    <source>
        <strain evidence="2 3">DSM 7382</strain>
    </source>
</reference>
<dbReference type="EMBL" id="JASBNA010000009">
    <property type="protein sequence ID" value="KAK7689010.1"/>
    <property type="molecule type" value="Genomic_DNA"/>
</dbReference>
<keyword evidence="3" id="KW-1185">Reference proteome</keyword>
<gene>
    <name evidence="2" type="ORF">QCA50_007701</name>
</gene>
<organism evidence="2 3">
    <name type="scientific">Cerrena zonata</name>
    <dbReference type="NCBI Taxonomy" id="2478898"/>
    <lineage>
        <taxon>Eukaryota</taxon>
        <taxon>Fungi</taxon>
        <taxon>Dikarya</taxon>
        <taxon>Basidiomycota</taxon>
        <taxon>Agaricomycotina</taxon>
        <taxon>Agaricomycetes</taxon>
        <taxon>Polyporales</taxon>
        <taxon>Cerrenaceae</taxon>
        <taxon>Cerrena</taxon>
    </lineage>
</organism>
<proteinExistence type="predicted"/>
<evidence type="ECO:0000313" key="2">
    <source>
        <dbReference type="EMBL" id="KAK7689010.1"/>
    </source>
</evidence>
<name>A0AAW0G6B8_9APHY</name>
<dbReference type="InterPro" id="IPR036047">
    <property type="entry name" value="F-box-like_dom_sf"/>
</dbReference>
<dbReference type="Gene3D" id="1.20.1280.50">
    <property type="match status" value="1"/>
</dbReference>
<comment type="caution">
    <text evidence="2">The sequence shown here is derived from an EMBL/GenBank/DDBJ whole genome shotgun (WGS) entry which is preliminary data.</text>
</comment>
<protein>
    <recommendedName>
        <fullName evidence="1">F-box domain-containing protein</fullName>
    </recommendedName>
</protein>
<evidence type="ECO:0000259" key="1">
    <source>
        <dbReference type="Pfam" id="PF12937"/>
    </source>
</evidence>
<dbReference type="Pfam" id="PF12937">
    <property type="entry name" value="F-box-like"/>
    <property type="match status" value="1"/>
</dbReference>
<dbReference type="SUPFAM" id="SSF81383">
    <property type="entry name" value="F-box domain"/>
    <property type="match status" value="1"/>
</dbReference>
<feature type="domain" description="F-box" evidence="1">
    <location>
        <begin position="140"/>
        <end position="185"/>
    </location>
</feature>
<sequence>MRSDTNWKIQREKVVSDVPRYFGYSLIGIWVNKVLLRFTHGLLPRLGLDFEGCDSFQWSTRSRFVRSFILSSSTLVAVPTQSDAMQQSHVNLQGISGSLLDRSATPNESEIQRRLDRLERGYIAARQELCFALNKSRKIYHLPLNILGMIFQLVLLPQAGGHADYKSLISVTQVCRTWRRFICDSSQTPIKQLWAYCWVELQQLHPQQLSLILQRAGDLPISVSLDLKDDRPDLVDWCTQNISHIQALNLQSPNLSDFAWLSKADSVRLEALYLTYRPQTPLHDENPLPQFHTTPKLRTLWMTGIRLPWERNRYLNITQLRITVPYQLLNGDKEFISIFQDSPHLEDLSISCKGEEELFVRSSEDRLPKVSRASRNPIVLRKLQKFHLSLCLADVQYILRQISTPRTTKVDIQVFIPPTVIKSKDRKVVFPDDKRGLLALVMVRSLVVDVEKRSIRGWVTRWGVEESELKEGIDLPLVNITIVPVKCNDSKDDNRAANVANSVFLNSVGYFFQNFLSPALFHLVLRDGGLRLEDGHHQVASLKHHIILPHLRHFYLLSHLRLENCSSDFVEEIYREGLHSTSWCLQTLTLVKMVLHAAPLRELSQNRTWLGDTISLYIPKCMLFADSQKDALETVQILSKIGSLTPQSTVSARWNQTVHLLEHSYSETDGLQQWRERQP</sequence>
<dbReference type="InterPro" id="IPR001810">
    <property type="entry name" value="F-box_dom"/>
</dbReference>
<accession>A0AAW0G6B8</accession>